<reference evidence="1" key="1">
    <citation type="journal article" date="2023" name="Comput. Struct. Biotechnol. J.">
        <title>Discovery of a novel marine Bacteroidetes with a rich repertoire of carbohydrate-active enzymes.</title>
        <authorList>
            <person name="Chen B."/>
            <person name="Liu G."/>
            <person name="Chen Q."/>
            <person name="Wang H."/>
            <person name="Liu L."/>
            <person name="Tang K."/>
        </authorList>
    </citation>
    <scope>NUCLEOTIDE SEQUENCE</scope>
    <source>
        <strain evidence="1">TK19036</strain>
    </source>
</reference>
<proteinExistence type="predicted"/>
<dbReference type="SUPFAM" id="SSF160766">
    <property type="entry name" value="NE1680-like"/>
    <property type="match status" value="1"/>
</dbReference>
<dbReference type="InterPro" id="IPR023122">
    <property type="entry name" value="NE1680-like_sf"/>
</dbReference>
<dbReference type="Gene3D" id="3.10.510.10">
    <property type="entry name" value="NE1680-like"/>
    <property type="match status" value="1"/>
</dbReference>
<reference evidence="1" key="2">
    <citation type="journal article" date="2024" name="Antonie Van Leeuwenhoek">
        <title>Roseihalotalea indica gen. nov., sp. nov., a halophilic Bacteroidetes from mesopelagic Southwest Indian Ocean with higher carbohydrate metabolic potential.</title>
        <authorList>
            <person name="Chen B."/>
            <person name="Zhang M."/>
            <person name="Lin D."/>
            <person name="Ye J."/>
            <person name="Tang K."/>
        </authorList>
    </citation>
    <scope>NUCLEOTIDE SEQUENCE</scope>
    <source>
        <strain evidence="1">TK19036</strain>
    </source>
</reference>
<evidence type="ECO:0000313" key="1">
    <source>
        <dbReference type="EMBL" id="WKN35969.1"/>
    </source>
</evidence>
<protein>
    <submittedName>
        <fullName evidence="1">DUF2024 family protein</fullName>
    </submittedName>
</protein>
<dbReference type="InterPro" id="IPR018592">
    <property type="entry name" value="DUF2024"/>
</dbReference>
<name>A0AA49GRL5_9BACT</name>
<accession>A0AA49GRL5</accession>
<dbReference type="Pfam" id="PF09630">
    <property type="entry name" value="DUF2024"/>
    <property type="match status" value="1"/>
</dbReference>
<organism evidence="1">
    <name type="scientific">Roseihalotalea indica</name>
    <dbReference type="NCBI Taxonomy" id="2867963"/>
    <lineage>
        <taxon>Bacteria</taxon>
        <taxon>Pseudomonadati</taxon>
        <taxon>Bacteroidota</taxon>
        <taxon>Cytophagia</taxon>
        <taxon>Cytophagales</taxon>
        <taxon>Catalimonadaceae</taxon>
        <taxon>Roseihalotalea</taxon>
    </lineage>
</organism>
<gene>
    <name evidence="1" type="ORF">K4G66_26750</name>
</gene>
<dbReference type="EMBL" id="CP120682">
    <property type="protein sequence ID" value="WKN35969.1"/>
    <property type="molecule type" value="Genomic_DNA"/>
</dbReference>
<dbReference type="AlphaFoldDB" id="A0AA49GRL5"/>
<sequence>MKTSSAQQKVGVWDTYAHKKDGSVLHFDILAPNDFNDQDKIYEFGKQYVNAKGQPEATINAARCQFCHVEETTAEITEVIAKQGYYILEMDDIPRELPPNPTKKDLVFHLKAHFEQYRFKNFSGVPLEEIQHLLHKEKVNHQ</sequence>